<feature type="transmembrane region" description="Helical" evidence="1">
    <location>
        <begin position="152"/>
        <end position="172"/>
    </location>
</feature>
<gene>
    <name evidence="2" type="ORF">OJ996_04795</name>
</gene>
<comment type="caution">
    <text evidence="2">The sequence shown here is derived from an EMBL/GenBank/DDBJ whole genome shotgun (WGS) entry which is preliminary data.</text>
</comment>
<evidence type="ECO:0000256" key="1">
    <source>
        <dbReference type="SAM" id="Phobius"/>
    </source>
</evidence>
<dbReference type="Proteomes" id="UP001165653">
    <property type="component" value="Unassembled WGS sequence"/>
</dbReference>
<feature type="transmembrane region" description="Helical" evidence="1">
    <location>
        <begin position="184"/>
        <end position="208"/>
    </location>
</feature>
<feature type="transmembrane region" description="Helical" evidence="1">
    <location>
        <begin position="28"/>
        <end position="46"/>
    </location>
</feature>
<proteinExistence type="predicted"/>
<name>A0ABT3FZ62_9BACT</name>
<keyword evidence="3" id="KW-1185">Reference proteome</keyword>
<evidence type="ECO:0008006" key="4">
    <source>
        <dbReference type="Google" id="ProtNLM"/>
    </source>
</evidence>
<feature type="transmembrane region" description="Helical" evidence="1">
    <location>
        <begin position="121"/>
        <end position="140"/>
    </location>
</feature>
<feature type="transmembrane region" description="Helical" evidence="1">
    <location>
        <begin position="252"/>
        <end position="270"/>
    </location>
</feature>
<sequence length="317" mass="34168">MANDKNDLPDRFGAMLVKELRQNMRRGSFVYPFLGIHIFAIIALLVEFQDQSGYSFEKYAGMLNVELLWDSGPFWIVVTIICAIIMPLGGLVLMGQELDEGNHELLLLTKLNRWKVVRGKFITLWGLSVLTFISLLPYVIVRYNVGAIEVLRELACSLSVVALSAMMCAGAIGASSFKGLLARIAVIALFIGSAAVGCGIPIGFAGVVTKEAGLFYHLNAVAATICYTVMGLSLARSRLRLVIHAYEVKPSFMVVGLLIFTPFVVGMATAMTVGHAGFVGLIGMTLVAIYADATPKAPAWVKPPSPNVPPPMQEASA</sequence>
<evidence type="ECO:0000313" key="2">
    <source>
        <dbReference type="EMBL" id="MCW1912877.1"/>
    </source>
</evidence>
<keyword evidence="1" id="KW-0812">Transmembrane</keyword>
<reference evidence="2" key="1">
    <citation type="submission" date="2022-10" db="EMBL/GenBank/DDBJ databases">
        <title>Luteolibacter sp. GHJ8, whole genome shotgun sequencing project.</title>
        <authorList>
            <person name="Zhao G."/>
            <person name="Shen L."/>
        </authorList>
    </citation>
    <scope>NUCLEOTIDE SEQUENCE</scope>
    <source>
        <strain evidence="2">GHJ8</strain>
    </source>
</reference>
<keyword evidence="1" id="KW-1133">Transmembrane helix</keyword>
<organism evidence="2 3">
    <name type="scientific">Luteolibacter rhizosphaerae</name>
    <dbReference type="NCBI Taxonomy" id="2989719"/>
    <lineage>
        <taxon>Bacteria</taxon>
        <taxon>Pseudomonadati</taxon>
        <taxon>Verrucomicrobiota</taxon>
        <taxon>Verrucomicrobiia</taxon>
        <taxon>Verrucomicrobiales</taxon>
        <taxon>Verrucomicrobiaceae</taxon>
        <taxon>Luteolibacter</taxon>
    </lineage>
</organism>
<dbReference type="EMBL" id="JAPDDR010000002">
    <property type="protein sequence ID" value="MCW1912877.1"/>
    <property type="molecule type" value="Genomic_DNA"/>
</dbReference>
<evidence type="ECO:0000313" key="3">
    <source>
        <dbReference type="Proteomes" id="UP001165653"/>
    </source>
</evidence>
<feature type="transmembrane region" description="Helical" evidence="1">
    <location>
        <begin position="214"/>
        <end position="232"/>
    </location>
</feature>
<feature type="transmembrane region" description="Helical" evidence="1">
    <location>
        <begin position="276"/>
        <end position="293"/>
    </location>
</feature>
<accession>A0ABT3FZ62</accession>
<feature type="transmembrane region" description="Helical" evidence="1">
    <location>
        <begin position="72"/>
        <end position="93"/>
    </location>
</feature>
<protein>
    <recommendedName>
        <fullName evidence="4">ABC transporter permease</fullName>
    </recommendedName>
</protein>
<keyword evidence="1" id="KW-0472">Membrane</keyword>